<dbReference type="InterPro" id="IPR000649">
    <property type="entry name" value="IF-2B-related"/>
</dbReference>
<dbReference type="PANTHER" id="PTHR43475">
    <property type="entry name" value="METHYLTHIORIBOSE-1-PHOSPHATE ISOMERASE"/>
    <property type="match status" value="1"/>
</dbReference>
<dbReference type="AlphaFoldDB" id="A0A645HYD3"/>
<dbReference type="InterPro" id="IPR042529">
    <property type="entry name" value="IF_2B-like_C"/>
</dbReference>
<dbReference type="PANTHER" id="PTHR43475:SF2">
    <property type="entry name" value="RIBOSE 1,5-BISPHOSPHATE ISOMERASE"/>
    <property type="match status" value="1"/>
</dbReference>
<dbReference type="SUPFAM" id="SSF100950">
    <property type="entry name" value="NagB/RpiA/CoA transferase-like"/>
    <property type="match status" value="1"/>
</dbReference>
<dbReference type="GO" id="GO:0019509">
    <property type="term" value="P:L-methionine salvage from methylthioadenosine"/>
    <property type="evidence" value="ECO:0007669"/>
    <property type="project" value="TreeGrafter"/>
</dbReference>
<reference evidence="1" key="1">
    <citation type="submission" date="2019-08" db="EMBL/GenBank/DDBJ databases">
        <authorList>
            <person name="Kucharzyk K."/>
            <person name="Murdoch R.W."/>
            <person name="Higgins S."/>
            <person name="Loffler F."/>
        </authorList>
    </citation>
    <scope>NUCLEOTIDE SEQUENCE</scope>
</reference>
<protein>
    <submittedName>
        <fullName evidence="1">Methylthioribose-1-phosphate isomerase</fullName>
        <ecNumber evidence="1">5.3.1.23</ecNumber>
    </submittedName>
</protein>
<organism evidence="1">
    <name type="scientific">bioreactor metagenome</name>
    <dbReference type="NCBI Taxonomy" id="1076179"/>
    <lineage>
        <taxon>unclassified sequences</taxon>
        <taxon>metagenomes</taxon>
        <taxon>ecological metagenomes</taxon>
    </lineage>
</organism>
<dbReference type="GO" id="GO:0046523">
    <property type="term" value="F:S-methyl-5-thioribose-1-phosphate isomerase activity"/>
    <property type="evidence" value="ECO:0007669"/>
    <property type="project" value="UniProtKB-EC"/>
</dbReference>
<name>A0A645HYD3_9ZZZZ</name>
<dbReference type="Gene3D" id="3.40.50.10470">
    <property type="entry name" value="Translation initiation factor eif-2b, domain 2"/>
    <property type="match status" value="1"/>
</dbReference>
<evidence type="ECO:0000313" key="1">
    <source>
        <dbReference type="EMBL" id="MPN43606.1"/>
    </source>
</evidence>
<dbReference type="Pfam" id="PF01008">
    <property type="entry name" value="IF-2B"/>
    <property type="match status" value="1"/>
</dbReference>
<gene>
    <name evidence="1" type="primary">mtnA_43</name>
    <name evidence="1" type="ORF">SDC9_191166</name>
</gene>
<dbReference type="InterPro" id="IPR037171">
    <property type="entry name" value="NagB/RpiA_transferase-like"/>
</dbReference>
<proteinExistence type="predicted"/>
<comment type="caution">
    <text evidence="1">The sequence shown here is derived from an EMBL/GenBank/DDBJ whole genome shotgun (WGS) entry which is preliminary data.</text>
</comment>
<keyword evidence="1" id="KW-0413">Isomerase</keyword>
<dbReference type="EMBL" id="VSSQ01102109">
    <property type="protein sequence ID" value="MPN43606.1"/>
    <property type="molecule type" value="Genomic_DNA"/>
</dbReference>
<accession>A0A645HYD3</accession>
<sequence>MKKVDKVFVGADTVTSHGSLINKVGTSHVALAAHEARVQFYVCAETYKFSPMTLFGDMVTIEERPSSEISAPGELPDTVKIYNPVFDSTPAAYIDAIITELGMMSPGAVFGVMTHQLGYSAMQLQELR</sequence>
<dbReference type="EC" id="5.3.1.23" evidence="1"/>